<evidence type="ECO:0000313" key="1">
    <source>
        <dbReference type="EMBL" id="RGT57809.1"/>
    </source>
</evidence>
<evidence type="ECO:0000313" key="2">
    <source>
        <dbReference type="Proteomes" id="UP000284731"/>
    </source>
</evidence>
<organism evidence="1 2">
    <name type="scientific">Solobacterium moorei</name>
    <dbReference type="NCBI Taxonomy" id="102148"/>
    <lineage>
        <taxon>Bacteria</taxon>
        <taxon>Bacillati</taxon>
        <taxon>Bacillota</taxon>
        <taxon>Erysipelotrichia</taxon>
        <taxon>Erysipelotrichales</taxon>
        <taxon>Erysipelotrichaceae</taxon>
        <taxon>Solobacterium</taxon>
    </lineage>
</organism>
<protein>
    <submittedName>
        <fullName evidence="1">Uncharacterized protein</fullName>
    </submittedName>
</protein>
<accession>A0A412PI17</accession>
<dbReference type="RefSeq" id="WP_118764253.1">
    <property type="nucleotide sequence ID" value="NZ_CABJCF010000001.1"/>
</dbReference>
<dbReference type="AlphaFoldDB" id="A0A412PI17"/>
<proteinExistence type="predicted"/>
<dbReference type="Proteomes" id="UP000284731">
    <property type="component" value="Unassembled WGS sequence"/>
</dbReference>
<gene>
    <name evidence="1" type="ORF">DWX20_01800</name>
</gene>
<sequence>MLDGESYIFKLSDTVKEQLADGKQGEYVRKIIEKCEAIVTNEPSKVIKEYEDISHIEINWLIQFKFYFKMMKDYKEAWFSTEDLRQLAQKDFVRYHLVKDMIEECLCT</sequence>
<name>A0A412PI17_9FIRM</name>
<dbReference type="EMBL" id="QRWX01000001">
    <property type="protein sequence ID" value="RGT57809.1"/>
    <property type="molecule type" value="Genomic_DNA"/>
</dbReference>
<comment type="caution">
    <text evidence="1">The sequence shown here is derived from an EMBL/GenBank/DDBJ whole genome shotgun (WGS) entry which is preliminary data.</text>
</comment>
<reference evidence="1 2" key="1">
    <citation type="submission" date="2018-08" db="EMBL/GenBank/DDBJ databases">
        <title>A genome reference for cultivated species of the human gut microbiota.</title>
        <authorList>
            <person name="Zou Y."/>
            <person name="Xue W."/>
            <person name="Luo G."/>
        </authorList>
    </citation>
    <scope>NUCLEOTIDE SEQUENCE [LARGE SCALE GENOMIC DNA]</scope>
    <source>
        <strain evidence="1 2">AF18-46</strain>
    </source>
</reference>